<keyword evidence="1" id="KW-0812">Transmembrane</keyword>
<comment type="caution">
    <text evidence="2">The sequence shown here is derived from an EMBL/GenBank/DDBJ whole genome shotgun (WGS) entry which is preliminary data.</text>
</comment>
<reference evidence="2 3" key="1">
    <citation type="submission" date="2024-04" db="EMBL/GenBank/DDBJ databases">
        <title>Phyllosticta paracitricarpa is synonymous to the EU quarantine fungus P. citricarpa based on phylogenomic analyses.</title>
        <authorList>
            <consortium name="Lawrence Berkeley National Laboratory"/>
            <person name="Van Ingen-Buijs V.A."/>
            <person name="Van Westerhoven A.C."/>
            <person name="Haridas S."/>
            <person name="Skiadas P."/>
            <person name="Martin F."/>
            <person name="Groenewald J.Z."/>
            <person name="Crous P.W."/>
            <person name="Seidl M.F."/>
        </authorList>
    </citation>
    <scope>NUCLEOTIDE SEQUENCE [LARGE SCALE GENOMIC DNA]</scope>
    <source>
        <strain evidence="2 3">CBS 123374</strain>
    </source>
</reference>
<proteinExistence type="predicted"/>
<evidence type="ECO:0000313" key="2">
    <source>
        <dbReference type="EMBL" id="KAK8235423.1"/>
    </source>
</evidence>
<sequence>MLVGLSVGETTCRRQARTALGVVTARCPLQIASCNLYSVQLIATIEFEVLLLSLFARAHSKTAIDSRNKLLCLLRPLTVVPMGIADSGSPDRQRYLGRVKSLAVPPKSQVGLQRCALWNQRLIDESAAGHDHHYFGVLCWSQVPAAIDEVLLDRMREDGDDKSFLLFMNPIQYDSIFVVAAEVCGSLRGTAEYRECSRSCRCGVVMRQALVKLLAEIGILFLMLVVLVRR</sequence>
<protein>
    <submittedName>
        <fullName evidence="2">Uncharacterized protein</fullName>
    </submittedName>
</protein>
<feature type="transmembrane region" description="Helical" evidence="1">
    <location>
        <begin position="209"/>
        <end position="228"/>
    </location>
</feature>
<keyword evidence="1" id="KW-0472">Membrane</keyword>
<keyword evidence="3" id="KW-1185">Reference proteome</keyword>
<organism evidence="2 3">
    <name type="scientific">Phyllosticta capitalensis</name>
    <dbReference type="NCBI Taxonomy" id="121624"/>
    <lineage>
        <taxon>Eukaryota</taxon>
        <taxon>Fungi</taxon>
        <taxon>Dikarya</taxon>
        <taxon>Ascomycota</taxon>
        <taxon>Pezizomycotina</taxon>
        <taxon>Dothideomycetes</taxon>
        <taxon>Dothideomycetes incertae sedis</taxon>
        <taxon>Botryosphaeriales</taxon>
        <taxon>Phyllostictaceae</taxon>
        <taxon>Phyllosticta</taxon>
    </lineage>
</organism>
<dbReference type="EMBL" id="JBBWRZ010000005">
    <property type="protein sequence ID" value="KAK8235423.1"/>
    <property type="molecule type" value="Genomic_DNA"/>
</dbReference>
<evidence type="ECO:0000256" key="1">
    <source>
        <dbReference type="SAM" id="Phobius"/>
    </source>
</evidence>
<evidence type="ECO:0000313" key="3">
    <source>
        <dbReference type="Proteomes" id="UP001492380"/>
    </source>
</evidence>
<accession>A0ABR1YPQ0</accession>
<dbReference type="Proteomes" id="UP001492380">
    <property type="component" value="Unassembled WGS sequence"/>
</dbReference>
<keyword evidence="1" id="KW-1133">Transmembrane helix</keyword>
<gene>
    <name evidence="2" type="ORF">HDK90DRAFT_244581</name>
</gene>
<name>A0ABR1YPQ0_9PEZI</name>